<reference evidence="5 6" key="1">
    <citation type="submission" date="2024-07" db="EMBL/GenBank/DDBJ databases">
        <authorList>
            <person name="Ren Q."/>
        </authorList>
    </citation>
    <scope>NUCLEOTIDE SEQUENCE [LARGE SCALE GENOMIC DNA]</scope>
    <source>
        <strain evidence="5 6">REN37</strain>
    </source>
</reference>
<feature type="domain" description="Polysaccharide biosynthesis protein CapD-like" evidence="4">
    <location>
        <begin position="288"/>
        <end position="578"/>
    </location>
</feature>
<protein>
    <submittedName>
        <fullName evidence="5">Polysaccharide biosynthesis protein</fullName>
    </submittedName>
</protein>
<evidence type="ECO:0000259" key="4">
    <source>
        <dbReference type="Pfam" id="PF02719"/>
    </source>
</evidence>
<dbReference type="Proteomes" id="UP001562065">
    <property type="component" value="Unassembled WGS sequence"/>
</dbReference>
<dbReference type="EMBL" id="JBGCUO010000001">
    <property type="protein sequence ID" value="MEY1661700.1"/>
    <property type="molecule type" value="Genomic_DNA"/>
</dbReference>
<dbReference type="PANTHER" id="PTHR43318">
    <property type="entry name" value="UDP-N-ACETYLGLUCOSAMINE 4,6-DEHYDRATASE"/>
    <property type="match status" value="1"/>
</dbReference>
<evidence type="ECO:0000256" key="2">
    <source>
        <dbReference type="SAM" id="MobiDB-lite"/>
    </source>
</evidence>
<keyword evidence="6" id="KW-1185">Reference proteome</keyword>
<evidence type="ECO:0000313" key="5">
    <source>
        <dbReference type="EMBL" id="MEY1661700.1"/>
    </source>
</evidence>
<evidence type="ECO:0000256" key="3">
    <source>
        <dbReference type="SAM" id="Phobius"/>
    </source>
</evidence>
<feature type="transmembrane region" description="Helical" evidence="3">
    <location>
        <begin position="21"/>
        <end position="41"/>
    </location>
</feature>
<dbReference type="InterPro" id="IPR003869">
    <property type="entry name" value="Polysac_CapD-like"/>
</dbReference>
<name>A0ABV4AFU2_9GAMM</name>
<dbReference type="RefSeq" id="WP_369454950.1">
    <property type="nucleotide sequence ID" value="NZ_JBGCUO010000001.1"/>
</dbReference>
<keyword evidence="3" id="KW-0472">Membrane</keyword>
<proteinExistence type="inferred from homology"/>
<dbReference type="Pfam" id="PF13727">
    <property type="entry name" value="CoA_binding_3"/>
    <property type="match status" value="1"/>
</dbReference>
<accession>A0ABV4AFU2</accession>
<dbReference type="CDD" id="cd05237">
    <property type="entry name" value="UDP_invert_4-6DH_SDR_e"/>
    <property type="match status" value="1"/>
</dbReference>
<feature type="region of interest" description="Disordered" evidence="2">
    <location>
        <begin position="622"/>
        <end position="642"/>
    </location>
</feature>
<feature type="transmembrane region" description="Helical" evidence="3">
    <location>
        <begin position="53"/>
        <end position="73"/>
    </location>
</feature>
<keyword evidence="3" id="KW-1133">Transmembrane helix</keyword>
<keyword evidence="3" id="KW-0812">Transmembrane</keyword>
<feature type="transmembrane region" description="Helical" evidence="3">
    <location>
        <begin position="85"/>
        <end position="105"/>
    </location>
</feature>
<comment type="similarity">
    <text evidence="1">Belongs to the polysaccharide synthase family.</text>
</comment>
<evidence type="ECO:0000256" key="1">
    <source>
        <dbReference type="ARBA" id="ARBA00007430"/>
    </source>
</evidence>
<organism evidence="5 6">
    <name type="scientific">Isoalcanivorax beigongshangi</name>
    <dbReference type="NCBI Taxonomy" id="3238810"/>
    <lineage>
        <taxon>Bacteria</taxon>
        <taxon>Pseudomonadati</taxon>
        <taxon>Pseudomonadota</taxon>
        <taxon>Gammaproteobacteria</taxon>
        <taxon>Oceanospirillales</taxon>
        <taxon>Alcanivoracaceae</taxon>
        <taxon>Isoalcanivorax</taxon>
    </lineage>
</organism>
<dbReference type="PANTHER" id="PTHR43318:SF1">
    <property type="entry name" value="POLYSACCHARIDE BIOSYNTHESIS PROTEIN EPSC-RELATED"/>
    <property type="match status" value="1"/>
</dbReference>
<dbReference type="Gene3D" id="3.40.50.720">
    <property type="entry name" value="NAD(P)-binding Rossmann-like Domain"/>
    <property type="match status" value="2"/>
</dbReference>
<dbReference type="Pfam" id="PF02719">
    <property type="entry name" value="Polysacc_synt_2"/>
    <property type="match status" value="1"/>
</dbReference>
<dbReference type="SUPFAM" id="SSF51735">
    <property type="entry name" value="NAD(P)-binding Rossmann-fold domains"/>
    <property type="match status" value="1"/>
</dbReference>
<evidence type="ECO:0000313" key="6">
    <source>
        <dbReference type="Proteomes" id="UP001562065"/>
    </source>
</evidence>
<dbReference type="InterPro" id="IPR036291">
    <property type="entry name" value="NAD(P)-bd_dom_sf"/>
</dbReference>
<feature type="transmembrane region" description="Helical" evidence="3">
    <location>
        <begin position="117"/>
        <end position="138"/>
    </location>
</feature>
<dbReference type="InterPro" id="IPR051203">
    <property type="entry name" value="Polysaccharide_Synthase-Rel"/>
</dbReference>
<dbReference type="InterPro" id="IPR029063">
    <property type="entry name" value="SAM-dependent_MTases_sf"/>
</dbReference>
<comment type="caution">
    <text evidence="5">The sequence shown here is derived from an EMBL/GenBank/DDBJ whole genome shotgun (WGS) entry which is preliminary data.</text>
</comment>
<sequence length="642" mass="70787">MEQFEQYHRWLLDLSRGTKRRILIAGDVLGLMLVFFLAYAVRTGALWPTISPWWLLLLAPLLTMPALRLMGFYQGMVRYSGRDSVVLSLLAMTLGTALMAGVMAFMGWKGVPRSVLFIYWALGLLYLTGSRLALRGYLNWAIHGRRPLTAVAIYGAGYSGIELMTALKRGYKFDPVVFVDDRSSLHGSRIEGVPVLSPQALSSWVERGRVRTVLLAMPSATRAQRLRIISFLETLPVTVKSVPALGDIVAGVARIEQVQDVAIEDLLGRDPVPPRAELLTTCITGKNVLVTGAGGSIGSELCRQIMQCNPRRLVLVEHSEFGLYSMEQELRQMLGGRRIEIVPILGSVVNRGLLVDVCRQYRIHTLYHAAAYKHVPIVEHNPSAGVRNNILGTYTAAEAADVAGVERFILISTDKAVRPTNVMGATKRFSELILQAMAARGSETVFSMVRFGNVLGSSGSVVPLFRKQIDKGGPVTVTHADVTRYFMTIPEASQLVIQAGAMARGGEVFVLDMGEPVRIYDLACTMIRLMGRRVKDERCPEGDIEIKVTGLRPGEKLYEELLFNDDGVGTDHPMIMQAREEHFSWEQISAALDEFRVALDHNDTVAMRALLRRFVAGYVPGASGEPMPQHKEGSSLDGAVLH</sequence>
<dbReference type="SUPFAM" id="SSF53335">
    <property type="entry name" value="S-adenosyl-L-methionine-dependent methyltransferases"/>
    <property type="match status" value="1"/>
</dbReference>
<gene>
    <name evidence="5" type="ORF">AB5I84_05995</name>
</gene>